<evidence type="ECO:0000313" key="1">
    <source>
        <dbReference type="EMBL" id="VDO63763.1"/>
    </source>
</evidence>
<sequence length="66" mass="7387">MQVETISEAAFSSSVDLNIHKGKPRSSNATRRTTQSQLVEELWKTCNLSRTRVAISSMDEEDSMPT</sequence>
<dbReference type="Proteomes" id="UP000277204">
    <property type="component" value="Unassembled WGS sequence"/>
</dbReference>
<accession>A0A183LMA3</accession>
<proteinExistence type="predicted"/>
<evidence type="ECO:0000313" key="2">
    <source>
        <dbReference type="Proteomes" id="UP000277204"/>
    </source>
</evidence>
<keyword evidence="2" id="KW-1185">Reference proteome</keyword>
<reference evidence="1 2" key="1">
    <citation type="submission" date="2018-11" db="EMBL/GenBank/DDBJ databases">
        <authorList>
            <consortium name="Pathogen Informatics"/>
        </authorList>
    </citation>
    <scope>NUCLEOTIDE SEQUENCE [LARGE SCALE GENOMIC DNA]</scope>
    <source>
        <strain evidence="1 2">Zambia</strain>
    </source>
</reference>
<name>A0A183LMA3_9TREM</name>
<dbReference type="AlphaFoldDB" id="A0A183LMA3"/>
<dbReference type="EMBL" id="UZAI01001618">
    <property type="protein sequence ID" value="VDO63763.1"/>
    <property type="molecule type" value="Genomic_DNA"/>
</dbReference>
<gene>
    <name evidence="1" type="ORF">SMRZ_LOCUS4928</name>
</gene>
<protein>
    <submittedName>
        <fullName evidence="1">Uncharacterized protein</fullName>
    </submittedName>
</protein>
<organism evidence="1 2">
    <name type="scientific">Schistosoma margrebowiei</name>
    <dbReference type="NCBI Taxonomy" id="48269"/>
    <lineage>
        <taxon>Eukaryota</taxon>
        <taxon>Metazoa</taxon>
        <taxon>Spiralia</taxon>
        <taxon>Lophotrochozoa</taxon>
        <taxon>Platyhelminthes</taxon>
        <taxon>Trematoda</taxon>
        <taxon>Digenea</taxon>
        <taxon>Strigeidida</taxon>
        <taxon>Schistosomatoidea</taxon>
        <taxon>Schistosomatidae</taxon>
        <taxon>Schistosoma</taxon>
    </lineage>
</organism>